<sequence>MGLFGKSSQDAELRQQLNVAQSEIGHLKQQLADLEAERKSIEDRYNSTAAVSRDRDDLYQNLGRFGLSLSESQSSLAEIAAIMKEKIAAATKAAEMSSASRDLTRTLSDNLSLLAGNSHGTMDQVEGLNASTEKIGSILALIKEIADQTNLLALNAAIEAARAGEAGRGFAVVADEVRKLAERTTKATNDISGLIGNIKNDTLRAKDCMSDLSGQADDFGQQGIAATEHIEEILSLSNKMEAVIIDAGLRSFTELAKVDHLVYKFEVYKVFIGISDKRSEDFASHKACRLGQWYYEGDGKTCFSKLDGYQAMETPHQQVHQFGREAVAKLLDGDFSGGTQLLTRMEEASQQVLECLSRMAAAGLSGSAT</sequence>
<protein>
    <submittedName>
        <fullName evidence="6">Methyl-accepting chemotaxis protein</fullName>
    </submittedName>
</protein>
<dbReference type="EMBL" id="FLQY01000016">
    <property type="protein sequence ID" value="SBT03894.1"/>
    <property type="molecule type" value="Genomic_DNA"/>
</dbReference>
<keyword evidence="7" id="KW-1185">Reference proteome</keyword>
<dbReference type="SMART" id="SM00283">
    <property type="entry name" value="MA"/>
    <property type="match status" value="1"/>
</dbReference>
<comment type="similarity">
    <text evidence="2">Belongs to the methyl-accepting chemotaxis (MCP) protein family.</text>
</comment>
<dbReference type="Gene3D" id="6.10.250.3200">
    <property type="match status" value="1"/>
</dbReference>
<evidence type="ECO:0000256" key="2">
    <source>
        <dbReference type="ARBA" id="ARBA00029447"/>
    </source>
</evidence>
<dbReference type="RefSeq" id="WP_186409584.1">
    <property type="nucleotide sequence ID" value="NZ_FLQY01000016.1"/>
</dbReference>
<evidence type="ECO:0000313" key="7">
    <source>
        <dbReference type="Proteomes" id="UP000199600"/>
    </source>
</evidence>
<dbReference type="InterPro" id="IPR025991">
    <property type="entry name" value="Chemoreceptor_zinc-bind_dom"/>
</dbReference>
<dbReference type="Proteomes" id="UP000199600">
    <property type="component" value="Unassembled WGS sequence"/>
</dbReference>
<dbReference type="Gene3D" id="1.20.120.30">
    <property type="entry name" value="Aspartate receptor, ligand-binding domain"/>
    <property type="match status" value="1"/>
</dbReference>
<dbReference type="InterPro" id="IPR004089">
    <property type="entry name" value="MCPsignal_dom"/>
</dbReference>
<feature type="domain" description="Methyl-accepting transducer" evidence="5">
    <location>
        <begin position="40"/>
        <end position="254"/>
    </location>
</feature>
<dbReference type="Pfam" id="PF00015">
    <property type="entry name" value="MCPsignal"/>
    <property type="match status" value="1"/>
</dbReference>
<dbReference type="SUPFAM" id="SSF58104">
    <property type="entry name" value="Methyl-accepting chemotaxis protein (MCP) signaling domain"/>
    <property type="match status" value="1"/>
</dbReference>
<dbReference type="AlphaFoldDB" id="A0A1A8XFC6"/>
<reference evidence="6 7" key="1">
    <citation type="submission" date="2016-06" db="EMBL/GenBank/DDBJ databases">
        <authorList>
            <person name="Kjaerup R.B."/>
            <person name="Dalgaard T.S."/>
            <person name="Juul-Madsen H.R."/>
        </authorList>
    </citation>
    <scope>NUCLEOTIDE SEQUENCE [LARGE SCALE GENOMIC DNA]</scope>
    <source>
        <strain evidence="6">2</strain>
    </source>
</reference>
<dbReference type="GO" id="GO:0006935">
    <property type="term" value="P:chemotaxis"/>
    <property type="evidence" value="ECO:0007669"/>
    <property type="project" value="InterPro"/>
</dbReference>
<feature type="coiled-coil region" evidence="4">
    <location>
        <begin position="10"/>
        <end position="51"/>
    </location>
</feature>
<dbReference type="PROSITE" id="PS50111">
    <property type="entry name" value="CHEMOTAXIS_TRANSDUC_2"/>
    <property type="match status" value="1"/>
</dbReference>
<evidence type="ECO:0000256" key="4">
    <source>
        <dbReference type="SAM" id="Coils"/>
    </source>
</evidence>
<keyword evidence="4" id="KW-0175">Coiled coil</keyword>
<accession>A0A1A8XFC6</accession>
<dbReference type="GO" id="GO:0007165">
    <property type="term" value="P:signal transduction"/>
    <property type="evidence" value="ECO:0007669"/>
    <property type="project" value="UniProtKB-KW"/>
</dbReference>
<name>A0A1A8XFC6_9RHOO</name>
<dbReference type="Pfam" id="PF13682">
    <property type="entry name" value="CZB"/>
    <property type="match status" value="1"/>
</dbReference>
<dbReference type="PANTHER" id="PTHR32089">
    <property type="entry name" value="METHYL-ACCEPTING CHEMOTAXIS PROTEIN MCPB"/>
    <property type="match status" value="1"/>
</dbReference>
<dbReference type="GO" id="GO:0016020">
    <property type="term" value="C:membrane"/>
    <property type="evidence" value="ECO:0007669"/>
    <property type="project" value="InterPro"/>
</dbReference>
<proteinExistence type="inferred from homology"/>
<dbReference type="PANTHER" id="PTHR32089:SF112">
    <property type="entry name" value="LYSOZYME-LIKE PROTEIN-RELATED"/>
    <property type="match status" value="1"/>
</dbReference>
<keyword evidence="1 3" id="KW-0807">Transducer</keyword>
<organism evidence="6 7">
    <name type="scientific">Candidatus Propionivibrio aalborgensis</name>
    <dbReference type="NCBI Taxonomy" id="1860101"/>
    <lineage>
        <taxon>Bacteria</taxon>
        <taxon>Pseudomonadati</taxon>
        <taxon>Pseudomonadota</taxon>
        <taxon>Betaproteobacteria</taxon>
        <taxon>Rhodocyclales</taxon>
        <taxon>Rhodocyclaceae</taxon>
        <taxon>Propionivibrio</taxon>
    </lineage>
</organism>
<evidence type="ECO:0000259" key="5">
    <source>
        <dbReference type="PROSITE" id="PS50111"/>
    </source>
</evidence>
<evidence type="ECO:0000256" key="1">
    <source>
        <dbReference type="ARBA" id="ARBA00023224"/>
    </source>
</evidence>
<dbReference type="GO" id="GO:0004888">
    <property type="term" value="F:transmembrane signaling receptor activity"/>
    <property type="evidence" value="ECO:0007669"/>
    <property type="project" value="InterPro"/>
</dbReference>
<gene>
    <name evidence="6" type="ORF">PROAA_1120011</name>
</gene>
<dbReference type="PRINTS" id="PR00260">
    <property type="entry name" value="CHEMTRNSDUCR"/>
</dbReference>
<dbReference type="InterPro" id="IPR004090">
    <property type="entry name" value="Chemotax_Me-accpt_rcpt"/>
</dbReference>
<evidence type="ECO:0000256" key="3">
    <source>
        <dbReference type="PROSITE-ProRule" id="PRU00284"/>
    </source>
</evidence>
<evidence type="ECO:0000313" key="6">
    <source>
        <dbReference type="EMBL" id="SBT03894.1"/>
    </source>
</evidence>